<accession>A0A3P7MJB1</accession>
<gene>
    <name evidence="1" type="ORF">NOO_LOCUS11420</name>
</gene>
<dbReference type="Gene3D" id="2.60.40.10">
    <property type="entry name" value="Immunoglobulins"/>
    <property type="match status" value="1"/>
</dbReference>
<dbReference type="OrthoDB" id="5848755at2759"/>
<dbReference type="InterPro" id="IPR003961">
    <property type="entry name" value="FN3_dom"/>
</dbReference>
<dbReference type="InterPro" id="IPR013783">
    <property type="entry name" value="Ig-like_fold"/>
</dbReference>
<proteinExistence type="predicted"/>
<dbReference type="SUPFAM" id="SSF49265">
    <property type="entry name" value="Fibronectin type III"/>
    <property type="match status" value="1"/>
</dbReference>
<reference evidence="1 2" key="1">
    <citation type="submission" date="2018-08" db="EMBL/GenBank/DDBJ databases">
        <authorList>
            <person name="Laetsch R D."/>
            <person name="Stevens L."/>
            <person name="Kumar S."/>
            <person name="Blaxter L. M."/>
        </authorList>
    </citation>
    <scope>NUCLEOTIDE SEQUENCE [LARGE SCALE GENOMIC DNA]</scope>
</reference>
<dbReference type="InterPro" id="IPR036116">
    <property type="entry name" value="FN3_sf"/>
</dbReference>
<keyword evidence="2" id="KW-1185">Reference proteome</keyword>
<organism evidence="1 2">
    <name type="scientific">Onchocerca ochengi</name>
    <name type="common">Filarial nematode worm</name>
    <dbReference type="NCBI Taxonomy" id="42157"/>
    <lineage>
        <taxon>Eukaryota</taxon>
        <taxon>Metazoa</taxon>
        <taxon>Ecdysozoa</taxon>
        <taxon>Nematoda</taxon>
        <taxon>Chromadorea</taxon>
        <taxon>Rhabditida</taxon>
        <taxon>Spirurina</taxon>
        <taxon>Spiruromorpha</taxon>
        <taxon>Filarioidea</taxon>
        <taxon>Onchocercidae</taxon>
        <taxon>Onchocerca</taxon>
    </lineage>
</organism>
<dbReference type="Proteomes" id="UP000271087">
    <property type="component" value="Unassembled WGS sequence"/>
</dbReference>
<dbReference type="AlphaFoldDB" id="A0A3P7MJB1"/>
<feature type="non-terminal residue" evidence="1">
    <location>
        <position position="1"/>
    </location>
</feature>
<sequence>GTPKSLLGIDKPRIEQRGSRIFLYWTIGGDASDVIAYQIDLRSDSDSDWRQFDGYVTHSPSEIHFRQELTNLETNKHYYVKISAIDQSRRILAMSEATSFTVHCQGIMDEGIRLVWNWPDEEDRKCEPYFLITGYQNGIPFAERVAGEQRQFIFQKAVPGEWHVEMRAGNRAGTGPSSVPVNLQSTSKVSSKGLRVLRSICDPRVDFWCRSPDENYDIAISHHPNEEQFIIISLALLARYWLSSIDSALA</sequence>
<dbReference type="CDD" id="cd00063">
    <property type="entry name" value="FN3"/>
    <property type="match status" value="1"/>
</dbReference>
<evidence type="ECO:0008006" key="3">
    <source>
        <dbReference type="Google" id="ProtNLM"/>
    </source>
</evidence>
<dbReference type="EMBL" id="UYRW01007929">
    <property type="protein sequence ID" value="VDM96005.1"/>
    <property type="molecule type" value="Genomic_DNA"/>
</dbReference>
<evidence type="ECO:0000313" key="2">
    <source>
        <dbReference type="Proteomes" id="UP000271087"/>
    </source>
</evidence>
<name>A0A3P7MJB1_ONCOC</name>
<protein>
    <recommendedName>
        <fullName evidence="3">Fibronectin type-III domain-containing protein</fullName>
    </recommendedName>
</protein>
<evidence type="ECO:0000313" key="1">
    <source>
        <dbReference type="EMBL" id="VDM96005.1"/>
    </source>
</evidence>